<protein>
    <submittedName>
        <fullName evidence="2">Uncharacterized protein</fullName>
    </submittedName>
</protein>
<keyword evidence="1" id="KW-1133">Transmembrane helix</keyword>
<organism evidence="2 3">
    <name type="scientific">Rhizophagus clarus</name>
    <dbReference type="NCBI Taxonomy" id="94130"/>
    <lineage>
        <taxon>Eukaryota</taxon>
        <taxon>Fungi</taxon>
        <taxon>Fungi incertae sedis</taxon>
        <taxon>Mucoromycota</taxon>
        <taxon>Glomeromycotina</taxon>
        <taxon>Glomeromycetes</taxon>
        <taxon>Glomerales</taxon>
        <taxon>Glomeraceae</taxon>
        <taxon>Rhizophagus</taxon>
    </lineage>
</organism>
<name>A0A8H3R2U5_9GLOM</name>
<accession>A0A8H3R2U5</accession>
<feature type="transmembrane region" description="Helical" evidence="1">
    <location>
        <begin position="58"/>
        <end position="84"/>
    </location>
</feature>
<proteinExistence type="predicted"/>
<reference evidence="2" key="1">
    <citation type="submission" date="2019-10" db="EMBL/GenBank/DDBJ databases">
        <title>Conservation and host-specific expression of non-tandemly repeated heterogenous ribosome RNA gene in arbuscular mycorrhizal fungi.</title>
        <authorList>
            <person name="Maeda T."/>
            <person name="Kobayashi Y."/>
            <person name="Nakagawa T."/>
            <person name="Ezawa T."/>
            <person name="Yamaguchi K."/>
            <person name="Bino T."/>
            <person name="Nishimoto Y."/>
            <person name="Shigenobu S."/>
            <person name="Kawaguchi M."/>
        </authorList>
    </citation>
    <scope>NUCLEOTIDE SEQUENCE</scope>
    <source>
        <strain evidence="2">HR1</strain>
    </source>
</reference>
<dbReference type="AlphaFoldDB" id="A0A8H3R2U5"/>
<gene>
    <name evidence="2" type="ORF">RCL2_002831300</name>
</gene>
<evidence type="ECO:0000256" key="1">
    <source>
        <dbReference type="SAM" id="Phobius"/>
    </source>
</evidence>
<comment type="caution">
    <text evidence="2">The sequence shown here is derived from an EMBL/GenBank/DDBJ whole genome shotgun (WGS) entry which is preliminary data.</text>
</comment>
<keyword evidence="1" id="KW-0472">Membrane</keyword>
<dbReference type="EMBL" id="BLAL01000303">
    <property type="protein sequence ID" value="GET01931.1"/>
    <property type="molecule type" value="Genomic_DNA"/>
</dbReference>
<evidence type="ECO:0000313" key="3">
    <source>
        <dbReference type="Proteomes" id="UP000615446"/>
    </source>
</evidence>
<evidence type="ECO:0000313" key="2">
    <source>
        <dbReference type="EMBL" id="GET01931.1"/>
    </source>
</evidence>
<dbReference type="Proteomes" id="UP000615446">
    <property type="component" value="Unassembled WGS sequence"/>
</dbReference>
<keyword evidence="1" id="KW-0812">Transmembrane</keyword>
<sequence>MTGVLLYNRRIPDLSHLHYQISKPLLDPDVANFDPLPDPDVADSEPLSNYFDVTVVNIAAVVAAVVTFVTILPVVTVIIVIKILKYYLELILFKN</sequence>